<dbReference type="SUPFAM" id="SSF56672">
    <property type="entry name" value="DNA/RNA polymerases"/>
    <property type="match status" value="1"/>
</dbReference>
<dbReference type="EMBL" id="JAUIZM010000005">
    <property type="protein sequence ID" value="KAK1384493.1"/>
    <property type="molecule type" value="Genomic_DNA"/>
</dbReference>
<reference evidence="1" key="2">
    <citation type="submission" date="2023-05" db="EMBL/GenBank/DDBJ databases">
        <authorList>
            <person name="Schelkunov M.I."/>
        </authorList>
    </citation>
    <scope>NUCLEOTIDE SEQUENCE</scope>
    <source>
        <strain evidence="1">Hsosn_3</strain>
        <tissue evidence="1">Leaf</tissue>
    </source>
</reference>
<evidence type="ECO:0000313" key="2">
    <source>
        <dbReference type="Proteomes" id="UP001237642"/>
    </source>
</evidence>
<reference evidence="1" key="1">
    <citation type="submission" date="2023-02" db="EMBL/GenBank/DDBJ databases">
        <title>Genome of toxic invasive species Heracleum sosnowskyi carries increased number of genes despite the absence of recent whole-genome duplications.</title>
        <authorList>
            <person name="Schelkunov M."/>
            <person name="Shtratnikova V."/>
            <person name="Makarenko M."/>
            <person name="Klepikova A."/>
            <person name="Omelchenko D."/>
            <person name="Novikova G."/>
            <person name="Obukhova E."/>
            <person name="Bogdanov V."/>
            <person name="Penin A."/>
            <person name="Logacheva M."/>
        </authorList>
    </citation>
    <scope>NUCLEOTIDE SEQUENCE</scope>
    <source>
        <strain evidence="1">Hsosn_3</strain>
        <tissue evidence="1">Leaf</tissue>
    </source>
</reference>
<protein>
    <submittedName>
        <fullName evidence="1">Uncharacterized protein</fullName>
    </submittedName>
</protein>
<dbReference type="AlphaFoldDB" id="A0AAD8IHD4"/>
<accession>A0AAD8IHD4</accession>
<dbReference type="Proteomes" id="UP001237642">
    <property type="component" value="Unassembled WGS sequence"/>
</dbReference>
<name>A0AAD8IHD4_9APIA</name>
<organism evidence="1 2">
    <name type="scientific">Heracleum sosnowskyi</name>
    <dbReference type="NCBI Taxonomy" id="360622"/>
    <lineage>
        <taxon>Eukaryota</taxon>
        <taxon>Viridiplantae</taxon>
        <taxon>Streptophyta</taxon>
        <taxon>Embryophyta</taxon>
        <taxon>Tracheophyta</taxon>
        <taxon>Spermatophyta</taxon>
        <taxon>Magnoliopsida</taxon>
        <taxon>eudicotyledons</taxon>
        <taxon>Gunneridae</taxon>
        <taxon>Pentapetalae</taxon>
        <taxon>asterids</taxon>
        <taxon>campanulids</taxon>
        <taxon>Apiales</taxon>
        <taxon>Apiaceae</taxon>
        <taxon>Apioideae</taxon>
        <taxon>apioid superclade</taxon>
        <taxon>Tordylieae</taxon>
        <taxon>Tordyliinae</taxon>
        <taxon>Heracleum</taxon>
    </lineage>
</organism>
<gene>
    <name evidence="1" type="ORF">POM88_022228</name>
</gene>
<dbReference type="InterPro" id="IPR043502">
    <property type="entry name" value="DNA/RNA_pol_sf"/>
</dbReference>
<dbReference type="InterPro" id="IPR043128">
    <property type="entry name" value="Rev_trsase/Diguanyl_cyclase"/>
</dbReference>
<keyword evidence="2" id="KW-1185">Reference proteome</keyword>
<evidence type="ECO:0000313" key="1">
    <source>
        <dbReference type="EMBL" id="KAK1384493.1"/>
    </source>
</evidence>
<comment type="caution">
    <text evidence="1">The sequence shown here is derived from an EMBL/GenBank/DDBJ whole genome shotgun (WGS) entry which is preliminary data.</text>
</comment>
<sequence length="194" mass="22793">MPYSGIEILEELFTNGHYLWVSKISTGDGVRGSWYGDLGEVDIIIRMGWSTPNGAQTDSLMVDAKKRDTKYKRELQWFWEIVQGFNELPDIDLDDMRMNTEYSEIVGMKELVTQLQELLFKGYDKTQCITVGSPGVVRKKDRWLFDQLKNAVYFQIYLRTGYHQLEVKSEDIPKTAIRTRNRHFEFSARLFWVD</sequence>
<proteinExistence type="predicted"/>
<dbReference type="Gene3D" id="3.10.10.10">
    <property type="entry name" value="HIV Type 1 Reverse Transcriptase, subunit A, domain 1"/>
    <property type="match status" value="1"/>
</dbReference>
<dbReference type="Gene3D" id="3.30.70.270">
    <property type="match status" value="1"/>
</dbReference>